<dbReference type="EMBL" id="JAJAGQ010000004">
    <property type="protein sequence ID" value="KAJ8564932.1"/>
    <property type="molecule type" value="Genomic_DNA"/>
</dbReference>
<keyword evidence="2" id="KW-0732">Signal</keyword>
<protein>
    <submittedName>
        <fullName evidence="3">Uncharacterized protein</fullName>
    </submittedName>
</protein>
<dbReference type="Proteomes" id="UP001152561">
    <property type="component" value="Unassembled WGS sequence"/>
</dbReference>
<reference evidence="4" key="1">
    <citation type="journal article" date="2023" name="Proc. Natl. Acad. Sci. U.S.A.">
        <title>Genomic and structural basis for evolution of tropane alkaloid biosynthesis.</title>
        <authorList>
            <person name="Wanga Y.-J."/>
            <person name="Taina T."/>
            <person name="Yua J.-Y."/>
            <person name="Lia J."/>
            <person name="Xua B."/>
            <person name="Chenc J."/>
            <person name="D'Auriad J.C."/>
            <person name="Huanga J.-P."/>
            <person name="Huanga S.-X."/>
        </authorList>
    </citation>
    <scope>NUCLEOTIDE SEQUENCE [LARGE SCALE GENOMIC DNA]</scope>
    <source>
        <strain evidence="4">cv. KIB-2019</strain>
    </source>
</reference>
<feature type="region of interest" description="Disordered" evidence="1">
    <location>
        <begin position="51"/>
        <end position="135"/>
    </location>
</feature>
<dbReference type="AlphaFoldDB" id="A0A9Q1MNL3"/>
<feature type="compositionally biased region" description="Low complexity" evidence="1">
    <location>
        <begin position="107"/>
        <end position="120"/>
    </location>
</feature>
<feature type="compositionally biased region" description="Pro residues" evidence="1">
    <location>
        <begin position="82"/>
        <end position="106"/>
    </location>
</feature>
<keyword evidence="4" id="KW-1185">Reference proteome</keyword>
<evidence type="ECO:0000313" key="4">
    <source>
        <dbReference type="Proteomes" id="UP001152561"/>
    </source>
</evidence>
<feature type="signal peptide" evidence="2">
    <location>
        <begin position="1"/>
        <end position="26"/>
    </location>
</feature>
<comment type="caution">
    <text evidence="3">The sequence shown here is derived from an EMBL/GenBank/DDBJ whole genome shotgun (WGS) entry which is preliminary data.</text>
</comment>
<name>A0A9Q1MNL3_9SOLA</name>
<evidence type="ECO:0000256" key="2">
    <source>
        <dbReference type="SAM" id="SignalP"/>
    </source>
</evidence>
<gene>
    <name evidence="3" type="ORF">K7X08_001392</name>
</gene>
<evidence type="ECO:0000313" key="3">
    <source>
        <dbReference type="EMBL" id="KAJ8564932.1"/>
    </source>
</evidence>
<sequence>MRPDIISCLLISLLIHELVIVDKSSSLSVEALRSLQQFSYNESMFSQLKATGELKSLDRNKDGGAPPPPEHNLGRRWKRDVPPGPPPPPAPAPPSLPTPSPPPPLAPLLLSPMPPTQASTPPSPLLPPPPPASYP</sequence>
<proteinExistence type="predicted"/>
<organism evidence="3 4">
    <name type="scientific">Anisodus acutangulus</name>
    <dbReference type="NCBI Taxonomy" id="402998"/>
    <lineage>
        <taxon>Eukaryota</taxon>
        <taxon>Viridiplantae</taxon>
        <taxon>Streptophyta</taxon>
        <taxon>Embryophyta</taxon>
        <taxon>Tracheophyta</taxon>
        <taxon>Spermatophyta</taxon>
        <taxon>Magnoliopsida</taxon>
        <taxon>eudicotyledons</taxon>
        <taxon>Gunneridae</taxon>
        <taxon>Pentapetalae</taxon>
        <taxon>asterids</taxon>
        <taxon>lamiids</taxon>
        <taxon>Solanales</taxon>
        <taxon>Solanaceae</taxon>
        <taxon>Solanoideae</taxon>
        <taxon>Hyoscyameae</taxon>
        <taxon>Anisodus</taxon>
    </lineage>
</organism>
<feature type="chain" id="PRO_5040117480" evidence="2">
    <location>
        <begin position="27"/>
        <end position="135"/>
    </location>
</feature>
<evidence type="ECO:0000256" key="1">
    <source>
        <dbReference type="SAM" id="MobiDB-lite"/>
    </source>
</evidence>
<feature type="compositionally biased region" description="Pro residues" evidence="1">
    <location>
        <begin position="121"/>
        <end position="135"/>
    </location>
</feature>
<accession>A0A9Q1MNL3</accession>